<evidence type="ECO:0000259" key="1">
    <source>
        <dbReference type="Pfam" id="PF13672"/>
    </source>
</evidence>
<reference evidence="2 3" key="1">
    <citation type="journal article" date="2019" name="Int. J. Syst. Evol. Microbiol.">
        <title>Capsulimonas corticalis gen. nov., sp. nov., an aerobic capsulated bacterium, of a novel bacterial order, Capsulimonadales ord. nov., of the class Armatimonadia of the phylum Armatimonadetes.</title>
        <authorList>
            <person name="Li J."/>
            <person name="Kudo C."/>
            <person name="Tonouchi A."/>
        </authorList>
    </citation>
    <scope>NUCLEOTIDE SEQUENCE [LARGE SCALE GENOMIC DNA]</scope>
    <source>
        <strain evidence="2 3">AX-7</strain>
    </source>
</reference>
<keyword evidence="3" id="KW-1185">Reference proteome</keyword>
<dbReference type="InterPro" id="IPR001932">
    <property type="entry name" value="PPM-type_phosphatase-like_dom"/>
</dbReference>
<evidence type="ECO:0000313" key="3">
    <source>
        <dbReference type="Proteomes" id="UP000287394"/>
    </source>
</evidence>
<evidence type="ECO:0000313" key="2">
    <source>
        <dbReference type="EMBL" id="BDI28095.1"/>
    </source>
</evidence>
<protein>
    <recommendedName>
        <fullName evidence="1">PPM-type phosphatase domain-containing protein</fullName>
    </recommendedName>
</protein>
<sequence length="276" mass="30236">MNCDCAFFIGADHKICQDYALCSGGDDSCAVVLSDGCSSSPDTDIGARLLVKAAAGSMSLIDVIPDPFESLDRYHQQTLRLAALGCNVIRLDPACLDATLMTIKANAEGFVVSCYGDGVFALLRRDGVAEIYSIDFADGYPHYLSYLLHPERHDEFEAWTSNIKHVTRQLLPRDGSEPNTRVSDAAVEFYYGSAADYLFAVAISDGIFSFTEAPQPGSPQPGRTLPLEDVLTPLLDFKNASGEFVQRRLQAFLRTCALRRWRHSDDLAMAAIYLGD</sequence>
<organism evidence="2 3">
    <name type="scientific">Capsulimonas corticalis</name>
    <dbReference type="NCBI Taxonomy" id="2219043"/>
    <lineage>
        <taxon>Bacteria</taxon>
        <taxon>Bacillati</taxon>
        <taxon>Armatimonadota</taxon>
        <taxon>Armatimonadia</taxon>
        <taxon>Capsulimonadales</taxon>
        <taxon>Capsulimonadaceae</taxon>
        <taxon>Capsulimonas</taxon>
    </lineage>
</organism>
<accession>A0A402CRG0</accession>
<dbReference type="AlphaFoldDB" id="A0A402CRG0"/>
<feature type="domain" description="PPM-type phosphatase" evidence="1">
    <location>
        <begin position="14"/>
        <end position="177"/>
    </location>
</feature>
<proteinExistence type="predicted"/>
<dbReference type="RefSeq" id="WP_165863984.1">
    <property type="nucleotide sequence ID" value="NZ_AP025739.1"/>
</dbReference>
<dbReference type="Pfam" id="PF13672">
    <property type="entry name" value="PP2C_2"/>
    <property type="match status" value="1"/>
</dbReference>
<name>A0A402CRG0_9BACT</name>
<dbReference type="EMBL" id="AP025739">
    <property type="protein sequence ID" value="BDI28095.1"/>
    <property type="molecule type" value="Genomic_DNA"/>
</dbReference>
<dbReference type="KEGG" id="ccot:CCAX7_001460"/>
<dbReference type="Proteomes" id="UP000287394">
    <property type="component" value="Chromosome"/>
</dbReference>
<gene>
    <name evidence="2" type="ORF">CCAX7_001460</name>
</gene>